<evidence type="ECO:0000256" key="6">
    <source>
        <dbReference type="ARBA" id="ARBA00023033"/>
    </source>
</evidence>
<reference evidence="9" key="2">
    <citation type="journal article" date="2020" name="Nat. Commun.">
        <title>Large-scale genome sequencing of mycorrhizal fungi provides insights into the early evolution of symbiotic traits.</title>
        <authorList>
            <person name="Miyauchi S."/>
            <person name="Kiss E."/>
            <person name="Kuo A."/>
            <person name="Drula E."/>
            <person name="Kohler A."/>
            <person name="Sanchez-Garcia M."/>
            <person name="Morin E."/>
            <person name="Andreopoulos B."/>
            <person name="Barry K.W."/>
            <person name="Bonito G."/>
            <person name="Buee M."/>
            <person name="Carver A."/>
            <person name="Chen C."/>
            <person name="Cichocki N."/>
            <person name="Clum A."/>
            <person name="Culley D."/>
            <person name="Crous P.W."/>
            <person name="Fauchery L."/>
            <person name="Girlanda M."/>
            <person name="Hayes R.D."/>
            <person name="Keri Z."/>
            <person name="LaButti K."/>
            <person name="Lipzen A."/>
            <person name="Lombard V."/>
            <person name="Magnuson J."/>
            <person name="Maillard F."/>
            <person name="Murat C."/>
            <person name="Nolan M."/>
            <person name="Ohm R.A."/>
            <person name="Pangilinan J."/>
            <person name="Pereira M.F."/>
            <person name="Perotto S."/>
            <person name="Peter M."/>
            <person name="Pfister S."/>
            <person name="Riley R."/>
            <person name="Sitrit Y."/>
            <person name="Stielow J.B."/>
            <person name="Szollosi G."/>
            <person name="Zifcakova L."/>
            <person name="Stursova M."/>
            <person name="Spatafora J.W."/>
            <person name="Tedersoo L."/>
            <person name="Vaario L.M."/>
            <person name="Yamada A."/>
            <person name="Yan M."/>
            <person name="Wang P."/>
            <person name="Xu J."/>
            <person name="Bruns T."/>
            <person name="Baldrian P."/>
            <person name="Vilgalys R."/>
            <person name="Dunand C."/>
            <person name="Henrissat B."/>
            <person name="Grigoriev I.V."/>
            <person name="Hibbett D."/>
            <person name="Nagy L.G."/>
            <person name="Martin F.M."/>
        </authorList>
    </citation>
    <scope>NUCLEOTIDE SEQUENCE</scope>
    <source>
        <strain evidence="9">BED1</strain>
    </source>
</reference>
<proteinExistence type="inferred from homology"/>
<dbReference type="GO" id="GO:0004497">
    <property type="term" value="F:monooxygenase activity"/>
    <property type="evidence" value="ECO:0007669"/>
    <property type="project" value="UniProtKB-KW"/>
</dbReference>
<feature type="transmembrane region" description="Helical" evidence="8">
    <location>
        <begin position="12"/>
        <end position="30"/>
    </location>
</feature>
<keyword evidence="3 7" id="KW-0479">Metal-binding</keyword>
<dbReference type="PANTHER" id="PTHR46206:SF6">
    <property type="entry name" value="CYTOCHROME P450 MONOOXYGENASE AN1598-RELATED"/>
    <property type="match status" value="1"/>
</dbReference>
<dbReference type="SUPFAM" id="SSF48264">
    <property type="entry name" value="Cytochrome P450"/>
    <property type="match status" value="1"/>
</dbReference>
<keyword evidence="8" id="KW-0812">Transmembrane</keyword>
<reference evidence="9" key="1">
    <citation type="submission" date="2019-10" db="EMBL/GenBank/DDBJ databases">
        <authorList>
            <consortium name="DOE Joint Genome Institute"/>
            <person name="Kuo A."/>
            <person name="Miyauchi S."/>
            <person name="Kiss E."/>
            <person name="Drula E."/>
            <person name="Kohler A."/>
            <person name="Sanchez-Garcia M."/>
            <person name="Andreopoulos B."/>
            <person name="Barry K.W."/>
            <person name="Bonito G."/>
            <person name="Buee M."/>
            <person name="Carver A."/>
            <person name="Chen C."/>
            <person name="Cichocki N."/>
            <person name="Clum A."/>
            <person name="Culley D."/>
            <person name="Crous P.W."/>
            <person name="Fauchery L."/>
            <person name="Girlanda M."/>
            <person name="Hayes R."/>
            <person name="Keri Z."/>
            <person name="LaButti K."/>
            <person name="Lipzen A."/>
            <person name="Lombard V."/>
            <person name="Magnuson J."/>
            <person name="Maillard F."/>
            <person name="Morin E."/>
            <person name="Murat C."/>
            <person name="Nolan M."/>
            <person name="Ohm R."/>
            <person name="Pangilinan J."/>
            <person name="Pereira M."/>
            <person name="Perotto S."/>
            <person name="Peter M."/>
            <person name="Riley R."/>
            <person name="Sitrit Y."/>
            <person name="Stielow B."/>
            <person name="Szollosi G."/>
            <person name="Zifcakova L."/>
            <person name="Stursova M."/>
            <person name="Spatafora J.W."/>
            <person name="Tedersoo L."/>
            <person name="Vaario L.-M."/>
            <person name="Yamada A."/>
            <person name="Yan M."/>
            <person name="Wang P."/>
            <person name="Xu J."/>
            <person name="Bruns T."/>
            <person name="Baldrian P."/>
            <person name="Vilgalys R."/>
            <person name="Henrissat B."/>
            <person name="Grigoriev I.V."/>
            <person name="Hibbett D."/>
            <person name="Nagy L.G."/>
            <person name="Martin F.M."/>
        </authorList>
    </citation>
    <scope>NUCLEOTIDE SEQUENCE</scope>
    <source>
        <strain evidence="9">BED1</strain>
    </source>
</reference>
<comment type="cofactor">
    <cofactor evidence="1 7">
        <name>heme</name>
        <dbReference type="ChEBI" id="CHEBI:30413"/>
    </cofactor>
</comment>
<dbReference type="PRINTS" id="PR00463">
    <property type="entry name" value="EP450I"/>
</dbReference>
<dbReference type="EMBL" id="WHUW01000029">
    <property type="protein sequence ID" value="KAF8434274.1"/>
    <property type="molecule type" value="Genomic_DNA"/>
</dbReference>
<evidence type="ECO:0000256" key="5">
    <source>
        <dbReference type="ARBA" id="ARBA00023004"/>
    </source>
</evidence>
<dbReference type="Gene3D" id="1.10.630.10">
    <property type="entry name" value="Cytochrome P450"/>
    <property type="match status" value="1"/>
</dbReference>
<dbReference type="InterPro" id="IPR001128">
    <property type="entry name" value="Cyt_P450"/>
</dbReference>
<evidence type="ECO:0000313" key="9">
    <source>
        <dbReference type="EMBL" id="KAF8434274.1"/>
    </source>
</evidence>
<keyword evidence="8" id="KW-1133">Transmembrane helix</keyword>
<gene>
    <name evidence="9" type="ORF">L210DRAFT_3485374</name>
</gene>
<organism evidence="9 10">
    <name type="scientific">Boletus edulis BED1</name>
    <dbReference type="NCBI Taxonomy" id="1328754"/>
    <lineage>
        <taxon>Eukaryota</taxon>
        <taxon>Fungi</taxon>
        <taxon>Dikarya</taxon>
        <taxon>Basidiomycota</taxon>
        <taxon>Agaricomycotina</taxon>
        <taxon>Agaricomycetes</taxon>
        <taxon>Agaricomycetidae</taxon>
        <taxon>Boletales</taxon>
        <taxon>Boletineae</taxon>
        <taxon>Boletaceae</taxon>
        <taxon>Boletoideae</taxon>
        <taxon>Boletus</taxon>
    </lineage>
</organism>
<dbReference type="AlphaFoldDB" id="A0AAD4BLY2"/>
<keyword evidence="4" id="KW-0560">Oxidoreductase</keyword>
<dbReference type="Proteomes" id="UP001194468">
    <property type="component" value="Unassembled WGS sequence"/>
</dbReference>
<keyword evidence="10" id="KW-1185">Reference proteome</keyword>
<keyword evidence="5 7" id="KW-0408">Iron</keyword>
<protein>
    <submittedName>
        <fullName evidence="9">Cytochrome P450</fullName>
    </submittedName>
</protein>
<comment type="caution">
    <text evidence="9">The sequence shown here is derived from an EMBL/GenBank/DDBJ whole genome shotgun (WGS) entry which is preliminary data.</text>
</comment>
<dbReference type="GO" id="GO:0020037">
    <property type="term" value="F:heme binding"/>
    <property type="evidence" value="ECO:0007669"/>
    <property type="project" value="InterPro"/>
</dbReference>
<evidence type="ECO:0000313" key="10">
    <source>
        <dbReference type="Proteomes" id="UP001194468"/>
    </source>
</evidence>
<name>A0AAD4BLY2_BOLED</name>
<dbReference type="Pfam" id="PF00067">
    <property type="entry name" value="p450"/>
    <property type="match status" value="1"/>
</dbReference>
<dbReference type="GO" id="GO:0016705">
    <property type="term" value="F:oxidoreductase activity, acting on paired donors, with incorporation or reduction of molecular oxygen"/>
    <property type="evidence" value="ECO:0007669"/>
    <property type="project" value="InterPro"/>
</dbReference>
<evidence type="ECO:0000256" key="1">
    <source>
        <dbReference type="ARBA" id="ARBA00001971"/>
    </source>
</evidence>
<evidence type="ECO:0000256" key="4">
    <source>
        <dbReference type="ARBA" id="ARBA00023002"/>
    </source>
</evidence>
<dbReference type="InterPro" id="IPR002401">
    <property type="entry name" value="Cyt_P450_E_grp-I"/>
</dbReference>
<keyword evidence="8" id="KW-0472">Membrane</keyword>
<accession>A0AAD4BLY2</accession>
<keyword evidence="6" id="KW-0503">Monooxygenase</keyword>
<dbReference type="PANTHER" id="PTHR46206">
    <property type="entry name" value="CYTOCHROME P450"/>
    <property type="match status" value="1"/>
</dbReference>
<sequence length="525" mass="59498">MSFQLPETLTNLSGVIYGVVGFVAAATLIVKLSQGPNLDAIPAIGSNTWLGSWWAGFRYLTNAQDIIQEGYEKFNSTPFRVAEPHCWTVLVSSRAQVEGLAKAPENELSALEAINNEIQLEYTLGPEIHHNPYHVEVLRSHLTRNLEVLYPEIRDEIVSSFADVLDLRGNGEKSDFTNVCYLVLIREPSEWKCVPAISIIEKVICRTNNRIFVGYPLCRNPDWIDLNIRCTFDVFKSGLLIARLPRFMRQLAARFTNFPQWIKRGAKLLGPVIEERQKHLSEYGTEWDDKPNDLLSWLMEDAEGLESTPKCLTTRILVVNTAANLTTSHAFTHGLFYLAANPQYIQPLREEVEGVIEKYGWSKATMSRMRKVDSFLKECQRVEGMAMVTLSRIALKEFTFSDGTVIPKGAQIGAATRSLHHDKRFYENPEVFDPFRFAQMCDEDGSGSRYQLASTTPESLFFGLGKQACPGRFLVANELKTMLAHVVMTYDVKLEDDAKRPPSWHFDSMIAANPRAKVMFRNRVD</sequence>
<comment type="similarity">
    <text evidence="2">Belongs to the cytochrome P450 family.</text>
</comment>
<dbReference type="GO" id="GO:0005506">
    <property type="term" value="F:iron ion binding"/>
    <property type="evidence" value="ECO:0007669"/>
    <property type="project" value="InterPro"/>
</dbReference>
<evidence type="ECO:0000256" key="2">
    <source>
        <dbReference type="ARBA" id="ARBA00010617"/>
    </source>
</evidence>
<evidence type="ECO:0000256" key="8">
    <source>
        <dbReference type="SAM" id="Phobius"/>
    </source>
</evidence>
<dbReference type="CDD" id="cd11041">
    <property type="entry name" value="CYP503A1-like"/>
    <property type="match status" value="1"/>
</dbReference>
<evidence type="ECO:0000256" key="7">
    <source>
        <dbReference type="PIRSR" id="PIRSR602401-1"/>
    </source>
</evidence>
<feature type="binding site" description="axial binding residue" evidence="7">
    <location>
        <position position="469"/>
    </location>
    <ligand>
        <name>heme</name>
        <dbReference type="ChEBI" id="CHEBI:30413"/>
    </ligand>
    <ligandPart>
        <name>Fe</name>
        <dbReference type="ChEBI" id="CHEBI:18248"/>
    </ligandPart>
</feature>
<evidence type="ECO:0000256" key="3">
    <source>
        <dbReference type="ARBA" id="ARBA00022723"/>
    </source>
</evidence>
<keyword evidence="7" id="KW-0349">Heme</keyword>
<dbReference type="InterPro" id="IPR036396">
    <property type="entry name" value="Cyt_P450_sf"/>
</dbReference>